<reference evidence="10 11" key="1">
    <citation type="submission" date="2015-09" db="EMBL/GenBank/DDBJ databases">
        <authorList>
            <consortium name="Pathogen Informatics"/>
        </authorList>
    </citation>
    <scope>NUCLEOTIDE SEQUENCE [LARGE SCALE GENOMIC DNA]</scope>
    <source>
        <strain evidence="10 11">2789STDY5834855</strain>
    </source>
</reference>
<evidence type="ECO:0000256" key="1">
    <source>
        <dbReference type="ARBA" id="ARBA00004651"/>
    </source>
</evidence>
<keyword evidence="2 8" id="KW-0813">Transport</keyword>
<dbReference type="AlphaFoldDB" id="A0A173WLJ1"/>
<feature type="transmembrane region" description="Helical" evidence="8">
    <location>
        <begin position="32"/>
        <end position="52"/>
    </location>
</feature>
<dbReference type="CDD" id="cd06261">
    <property type="entry name" value="TM_PBP2"/>
    <property type="match status" value="1"/>
</dbReference>
<comment type="similarity">
    <text evidence="8">Belongs to the binding-protein-dependent transport system permease family.</text>
</comment>
<name>A0A173WLJ1_9CLOT</name>
<accession>A0A173WLJ1</accession>
<protein>
    <submittedName>
        <fullName evidence="10">L-cystine transport system permease protein TcyB</fullName>
    </submittedName>
</protein>
<comment type="subcellular location">
    <subcellularLocation>
        <location evidence="1 8">Cell membrane</location>
        <topology evidence="1 8">Multi-pass membrane protein</topology>
    </subcellularLocation>
</comment>
<evidence type="ECO:0000259" key="9">
    <source>
        <dbReference type="PROSITE" id="PS50928"/>
    </source>
</evidence>
<dbReference type="InterPro" id="IPR010065">
    <property type="entry name" value="AA_ABC_transptr_permease_3TM"/>
</dbReference>
<dbReference type="GO" id="GO:0022857">
    <property type="term" value="F:transmembrane transporter activity"/>
    <property type="evidence" value="ECO:0007669"/>
    <property type="project" value="InterPro"/>
</dbReference>
<feature type="transmembrane region" description="Helical" evidence="8">
    <location>
        <begin position="64"/>
        <end position="85"/>
    </location>
</feature>
<proteinExistence type="inferred from homology"/>
<evidence type="ECO:0000256" key="7">
    <source>
        <dbReference type="ARBA" id="ARBA00023136"/>
    </source>
</evidence>
<evidence type="ECO:0000313" key="11">
    <source>
        <dbReference type="Proteomes" id="UP000095558"/>
    </source>
</evidence>
<dbReference type="FunFam" id="1.10.3720.10:FF:000006">
    <property type="entry name" value="Glutamate/aspartate ABC transporter, permease protein GltK"/>
    <property type="match status" value="1"/>
</dbReference>
<keyword evidence="7 8" id="KW-0472">Membrane</keyword>
<dbReference type="PANTHER" id="PTHR30614:SF0">
    <property type="entry name" value="L-CYSTINE TRANSPORT SYSTEM PERMEASE PROTEIN TCYL"/>
    <property type="match status" value="1"/>
</dbReference>
<dbReference type="Proteomes" id="UP000095558">
    <property type="component" value="Unassembled WGS sequence"/>
</dbReference>
<feature type="transmembrane region" description="Helical" evidence="8">
    <location>
        <begin position="192"/>
        <end position="213"/>
    </location>
</feature>
<evidence type="ECO:0000256" key="8">
    <source>
        <dbReference type="RuleBase" id="RU363032"/>
    </source>
</evidence>
<gene>
    <name evidence="10" type="primary">tcyB_1</name>
    <name evidence="10" type="ORF">ERS852470_01243</name>
</gene>
<dbReference type="GO" id="GO:0043190">
    <property type="term" value="C:ATP-binding cassette (ABC) transporter complex"/>
    <property type="evidence" value="ECO:0007669"/>
    <property type="project" value="InterPro"/>
</dbReference>
<organism evidence="10 11">
    <name type="scientific">Clostridium disporicum</name>
    <dbReference type="NCBI Taxonomy" id="84024"/>
    <lineage>
        <taxon>Bacteria</taxon>
        <taxon>Bacillati</taxon>
        <taxon>Bacillota</taxon>
        <taxon>Clostridia</taxon>
        <taxon>Eubacteriales</taxon>
        <taxon>Clostridiaceae</taxon>
        <taxon>Clostridium</taxon>
    </lineage>
</organism>
<dbReference type="Pfam" id="PF00528">
    <property type="entry name" value="BPD_transp_1"/>
    <property type="match status" value="1"/>
</dbReference>
<dbReference type="Gene3D" id="1.10.3720.10">
    <property type="entry name" value="MetI-like"/>
    <property type="match status" value="1"/>
</dbReference>
<evidence type="ECO:0000256" key="4">
    <source>
        <dbReference type="ARBA" id="ARBA00022692"/>
    </source>
</evidence>
<keyword evidence="5" id="KW-0029">Amino-acid transport</keyword>
<dbReference type="InterPro" id="IPR043429">
    <property type="entry name" value="ArtM/GltK/GlnP/TcyL/YhdX-like"/>
</dbReference>
<evidence type="ECO:0000256" key="5">
    <source>
        <dbReference type="ARBA" id="ARBA00022970"/>
    </source>
</evidence>
<dbReference type="PROSITE" id="PS50928">
    <property type="entry name" value="ABC_TM1"/>
    <property type="match status" value="1"/>
</dbReference>
<keyword evidence="6 8" id="KW-1133">Transmembrane helix</keyword>
<dbReference type="GO" id="GO:0006865">
    <property type="term" value="P:amino acid transport"/>
    <property type="evidence" value="ECO:0007669"/>
    <property type="project" value="UniProtKB-KW"/>
</dbReference>
<dbReference type="EMBL" id="CYZV01000011">
    <property type="protein sequence ID" value="CUO01755.1"/>
    <property type="molecule type" value="Genomic_DNA"/>
</dbReference>
<keyword evidence="3" id="KW-1003">Cell membrane</keyword>
<evidence type="ECO:0000256" key="2">
    <source>
        <dbReference type="ARBA" id="ARBA00022448"/>
    </source>
</evidence>
<evidence type="ECO:0000256" key="6">
    <source>
        <dbReference type="ARBA" id="ARBA00022989"/>
    </source>
</evidence>
<feature type="domain" description="ABC transmembrane type-1" evidence="9">
    <location>
        <begin position="26"/>
        <end position="213"/>
    </location>
</feature>
<evidence type="ECO:0000313" key="10">
    <source>
        <dbReference type="EMBL" id="CUO01755.1"/>
    </source>
</evidence>
<evidence type="ECO:0000256" key="3">
    <source>
        <dbReference type="ARBA" id="ARBA00022475"/>
    </source>
</evidence>
<dbReference type="PANTHER" id="PTHR30614">
    <property type="entry name" value="MEMBRANE COMPONENT OF AMINO ACID ABC TRANSPORTER"/>
    <property type="match status" value="1"/>
</dbReference>
<dbReference type="InterPro" id="IPR035906">
    <property type="entry name" value="MetI-like_sf"/>
</dbReference>
<dbReference type="InterPro" id="IPR000515">
    <property type="entry name" value="MetI-like"/>
</dbReference>
<dbReference type="NCBIfam" id="TIGR01726">
    <property type="entry name" value="HEQRo_perm_3TM"/>
    <property type="match status" value="1"/>
</dbReference>
<keyword evidence="4 8" id="KW-0812">Transmembrane</keyword>
<sequence>MENIITFLKDILNYTATLMPQVIVGLKSTLEIFTLTLALSIPLGIIVALGRLSKIKIINKITSFYVLIMRGTPLLLQIVFIFFGLPNLNIVIDRFPAAIIAFTLNYGAYFGEIFRAGISSVDVGQNEAAQVLGLSKTDTFFRIILPQAFKTVLPPVANEIVTLVKDTALVYVIGLDELLRVGKIACNRDSSLLPLLIIGLVYLILIGIFTKLLDKLEKKYQYYS</sequence>
<dbReference type="SUPFAM" id="SSF161098">
    <property type="entry name" value="MetI-like"/>
    <property type="match status" value="1"/>
</dbReference>